<organism evidence="3 4">
    <name type="scientific">Sphingopyxis macrogoltabida</name>
    <name type="common">Sphingomonas macrogoltabidus</name>
    <dbReference type="NCBI Taxonomy" id="33050"/>
    <lineage>
        <taxon>Bacteria</taxon>
        <taxon>Pseudomonadati</taxon>
        <taxon>Pseudomonadota</taxon>
        <taxon>Alphaproteobacteria</taxon>
        <taxon>Sphingomonadales</taxon>
        <taxon>Sphingomonadaceae</taxon>
        <taxon>Sphingopyxis</taxon>
    </lineage>
</organism>
<dbReference type="Pfam" id="PF00589">
    <property type="entry name" value="Phage_integrase"/>
    <property type="match status" value="1"/>
</dbReference>
<accession>A0A2W5L110</accession>
<dbReference type="GO" id="GO:0003677">
    <property type="term" value="F:DNA binding"/>
    <property type="evidence" value="ECO:0007669"/>
    <property type="project" value="InterPro"/>
</dbReference>
<dbReference type="GO" id="GO:0015074">
    <property type="term" value="P:DNA integration"/>
    <property type="evidence" value="ECO:0007669"/>
    <property type="project" value="InterPro"/>
</dbReference>
<dbReference type="SUPFAM" id="SSF56349">
    <property type="entry name" value="DNA breaking-rejoining enzymes"/>
    <property type="match status" value="1"/>
</dbReference>
<evidence type="ECO:0000259" key="2">
    <source>
        <dbReference type="PROSITE" id="PS51898"/>
    </source>
</evidence>
<dbReference type="AlphaFoldDB" id="A0A2W5L110"/>
<proteinExistence type="predicted"/>
<comment type="caution">
    <text evidence="3">The sequence shown here is derived from an EMBL/GenBank/DDBJ whole genome shotgun (WGS) entry which is preliminary data.</text>
</comment>
<evidence type="ECO:0000256" key="1">
    <source>
        <dbReference type="ARBA" id="ARBA00023172"/>
    </source>
</evidence>
<evidence type="ECO:0000313" key="3">
    <source>
        <dbReference type="EMBL" id="PZQ20575.1"/>
    </source>
</evidence>
<dbReference type="PROSITE" id="PS51898">
    <property type="entry name" value="TYR_RECOMBINASE"/>
    <property type="match status" value="1"/>
</dbReference>
<dbReference type="Gene3D" id="1.10.443.10">
    <property type="entry name" value="Intergrase catalytic core"/>
    <property type="match status" value="1"/>
</dbReference>
<protein>
    <submittedName>
        <fullName evidence="3">Integrase</fullName>
    </submittedName>
</protein>
<dbReference type="InterPro" id="IPR011010">
    <property type="entry name" value="DNA_brk_join_enz"/>
</dbReference>
<dbReference type="InterPro" id="IPR002104">
    <property type="entry name" value="Integrase_catalytic"/>
</dbReference>
<dbReference type="EMBL" id="QFPJ01000054">
    <property type="protein sequence ID" value="PZQ20575.1"/>
    <property type="molecule type" value="Genomic_DNA"/>
</dbReference>
<dbReference type="InterPro" id="IPR013762">
    <property type="entry name" value="Integrase-like_cat_sf"/>
</dbReference>
<evidence type="ECO:0000313" key="4">
    <source>
        <dbReference type="Proteomes" id="UP000248597"/>
    </source>
</evidence>
<name>A0A2W5L110_SPHMC</name>
<sequence length="446" mass="47877">MAKTLSEAPLTTRSARAKLPEGLHWRGIDAEVHLGYRKGKRGGVWLVRWRVPQGYHRDRLGAADDAISEGALDYSAAVRAARERVEAARREDRAKADGVVQTVRTAAAAYMSARDARESARKGRSVRSGATYAMEGHVIGRPARAARRAVDPTPLAEIALHELSEGDLLAWRNDLSPDLKGASRQRVINDLKAALNAAYFENRHKLPPTVPGIIKVALSAAAGGAADEIDHVARDNQILSDATIGKIISASSEVDTASGMGGDLFRLVVVLAATGARQSQVARLTVRDVQAERLRLMIPPSRKGKGRKVEAIPVPIGADVLAALAPAIEGRAPGDALLTRQRLARLPGSFKWTEPTRGPWQASAEIAAPWAAIRKIAGLADDVVPYAMRHSSIVRGIRAGLPLRLVAALHDTSVEMIERHYGRWIADGLDDLAARAVVPLVPAGHK</sequence>
<gene>
    <name evidence="3" type="ORF">DI569_15080</name>
</gene>
<dbReference type="GO" id="GO:0006310">
    <property type="term" value="P:DNA recombination"/>
    <property type="evidence" value="ECO:0007669"/>
    <property type="project" value="UniProtKB-KW"/>
</dbReference>
<dbReference type="Proteomes" id="UP000248597">
    <property type="component" value="Unassembled WGS sequence"/>
</dbReference>
<reference evidence="3 4" key="1">
    <citation type="submission" date="2017-08" db="EMBL/GenBank/DDBJ databases">
        <title>Infants hospitalized years apart are colonized by the same room-sourced microbial strains.</title>
        <authorList>
            <person name="Brooks B."/>
            <person name="Olm M.R."/>
            <person name="Firek B.A."/>
            <person name="Baker R."/>
            <person name="Thomas B.C."/>
            <person name="Morowitz M.J."/>
            <person name="Banfield J.F."/>
        </authorList>
    </citation>
    <scope>NUCLEOTIDE SEQUENCE [LARGE SCALE GENOMIC DNA]</scope>
    <source>
        <strain evidence="3">S2_005_003_R2_47</strain>
    </source>
</reference>
<feature type="domain" description="Tyr recombinase" evidence="2">
    <location>
        <begin position="234"/>
        <end position="434"/>
    </location>
</feature>
<keyword evidence="1" id="KW-0233">DNA recombination</keyword>